<protein>
    <recommendedName>
        <fullName evidence="6">SD-repeat containing protein B domain-containing protein</fullName>
    </recommendedName>
</protein>
<name>A0A1F5Z2S2_9BACT</name>
<sequence length="440" mass="49414">MDQHPVPQDITGFQFKLVGDMTLKQFGYLAAGAVIAWVFYITNWNPIVKMPLAFFSFTFGIALAFLPIQERPLETWIVNFIKSVYRPTQFIWKKATTKLDFANETAAKKVSDLPLTTLNPNPANEEQLQAFLSTMKHASEPDTAKNTNNSPPQSDEPDKEEAQENEEKPDLKEPVLTIDDLLAKKTAAENPPVTIDALIHNREVNTFIVNSEMRKVRREVKNETPQSPDIDDLAKISGFSAPSAETDNLTYAVTTKQRKIDETEAINRKLIMQIDDLNQKIAELTRKHENQSDETFQYLNQLKEAKGIVEELNAQKARLEEELKMAKKGEKPIDPKARVKFTDRIPINKVIDGKLPPNTIHGLVDDQKGIALSGVIVLIKNASGAPVRALRTNKLGQFIASTPLENGTYIVEVEKEGYDFDEVEFELTGTTLSPIEIKAK</sequence>
<organism evidence="4 5">
    <name type="scientific">Candidatus Gottesmanbacteria bacterium RIFCSPHIGHO2_01_FULL_42_12</name>
    <dbReference type="NCBI Taxonomy" id="1798377"/>
    <lineage>
        <taxon>Bacteria</taxon>
        <taxon>Candidatus Gottesmaniibacteriota</taxon>
    </lineage>
</organism>
<feature type="transmembrane region" description="Helical" evidence="3">
    <location>
        <begin position="26"/>
        <end position="44"/>
    </location>
</feature>
<accession>A0A1F5Z2S2</accession>
<keyword evidence="3" id="KW-0472">Membrane</keyword>
<feature type="compositionally biased region" description="Basic and acidic residues" evidence="2">
    <location>
        <begin position="160"/>
        <end position="173"/>
    </location>
</feature>
<dbReference type="Proteomes" id="UP000178681">
    <property type="component" value="Unassembled WGS sequence"/>
</dbReference>
<proteinExistence type="predicted"/>
<evidence type="ECO:0000313" key="5">
    <source>
        <dbReference type="Proteomes" id="UP000178681"/>
    </source>
</evidence>
<keyword evidence="3" id="KW-1133">Transmembrane helix</keyword>
<feature type="coiled-coil region" evidence="1">
    <location>
        <begin position="260"/>
        <end position="329"/>
    </location>
</feature>
<evidence type="ECO:0000256" key="3">
    <source>
        <dbReference type="SAM" id="Phobius"/>
    </source>
</evidence>
<dbReference type="EMBL" id="MFJG01000021">
    <property type="protein sequence ID" value="OGG06758.1"/>
    <property type="molecule type" value="Genomic_DNA"/>
</dbReference>
<evidence type="ECO:0000256" key="1">
    <source>
        <dbReference type="SAM" id="Coils"/>
    </source>
</evidence>
<evidence type="ECO:0000313" key="4">
    <source>
        <dbReference type="EMBL" id="OGG06758.1"/>
    </source>
</evidence>
<feature type="transmembrane region" description="Helical" evidence="3">
    <location>
        <begin position="50"/>
        <end position="68"/>
    </location>
</feature>
<evidence type="ECO:0008006" key="6">
    <source>
        <dbReference type="Google" id="ProtNLM"/>
    </source>
</evidence>
<keyword evidence="1" id="KW-0175">Coiled coil</keyword>
<dbReference type="InterPro" id="IPR024414">
    <property type="entry name" value="Uncharacterised_PrgI"/>
</dbReference>
<dbReference type="Gene3D" id="2.60.40.1120">
    <property type="entry name" value="Carboxypeptidase-like, regulatory domain"/>
    <property type="match status" value="1"/>
</dbReference>
<feature type="compositionally biased region" description="Polar residues" evidence="2">
    <location>
        <begin position="144"/>
        <end position="153"/>
    </location>
</feature>
<evidence type="ECO:0000256" key="2">
    <source>
        <dbReference type="SAM" id="MobiDB-lite"/>
    </source>
</evidence>
<gene>
    <name evidence="4" type="ORF">A2872_00815</name>
</gene>
<comment type="caution">
    <text evidence="4">The sequence shown here is derived from an EMBL/GenBank/DDBJ whole genome shotgun (WGS) entry which is preliminary data.</text>
</comment>
<dbReference type="AlphaFoldDB" id="A0A1F5Z2S2"/>
<keyword evidence="3" id="KW-0812">Transmembrane</keyword>
<dbReference type="STRING" id="1798377.A2872_00815"/>
<reference evidence="4 5" key="1">
    <citation type="journal article" date="2016" name="Nat. Commun.">
        <title>Thousands of microbial genomes shed light on interconnected biogeochemical processes in an aquifer system.</title>
        <authorList>
            <person name="Anantharaman K."/>
            <person name="Brown C.T."/>
            <person name="Hug L.A."/>
            <person name="Sharon I."/>
            <person name="Castelle C.J."/>
            <person name="Probst A.J."/>
            <person name="Thomas B.C."/>
            <person name="Singh A."/>
            <person name="Wilkins M.J."/>
            <person name="Karaoz U."/>
            <person name="Brodie E.L."/>
            <person name="Williams K.H."/>
            <person name="Hubbard S.S."/>
            <person name="Banfield J.F."/>
        </authorList>
    </citation>
    <scope>NUCLEOTIDE SEQUENCE [LARGE SCALE GENOMIC DNA]</scope>
</reference>
<dbReference type="Pfam" id="PF12666">
    <property type="entry name" value="PrgI"/>
    <property type="match status" value="1"/>
</dbReference>
<dbReference type="SUPFAM" id="SSF49478">
    <property type="entry name" value="Cna protein B-type domain"/>
    <property type="match status" value="1"/>
</dbReference>
<feature type="region of interest" description="Disordered" evidence="2">
    <location>
        <begin position="139"/>
        <end position="175"/>
    </location>
</feature>